<dbReference type="Proteomes" id="UP000515806">
    <property type="component" value="Chromosome"/>
</dbReference>
<feature type="transmembrane region" description="Helical" evidence="1">
    <location>
        <begin position="37"/>
        <end position="59"/>
    </location>
</feature>
<feature type="transmembrane region" description="Helical" evidence="1">
    <location>
        <begin position="100"/>
        <end position="121"/>
    </location>
</feature>
<protein>
    <recommendedName>
        <fullName evidence="4">MerC domain-containing protein</fullName>
    </recommendedName>
</protein>
<dbReference type="KEGG" id="proe:H9L23_12145"/>
<dbReference type="EMBL" id="CP060723">
    <property type="protein sequence ID" value="QNN44774.1"/>
    <property type="molecule type" value="Genomic_DNA"/>
</dbReference>
<reference evidence="2 3" key="1">
    <citation type="submission" date="2020-08" db="EMBL/GenBank/DDBJ databases">
        <title>Genome sequence of Pedobacter roseus KACC 11594T.</title>
        <authorList>
            <person name="Hyun D.-W."/>
            <person name="Bae J.-W."/>
        </authorList>
    </citation>
    <scope>NUCLEOTIDE SEQUENCE [LARGE SCALE GENOMIC DNA]</scope>
    <source>
        <strain evidence="2 3">KACC 11594</strain>
    </source>
</reference>
<name>A0A7G9QN49_9SPHI</name>
<proteinExistence type="predicted"/>
<evidence type="ECO:0000313" key="3">
    <source>
        <dbReference type="Proteomes" id="UP000515806"/>
    </source>
</evidence>
<dbReference type="RefSeq" id="WP_187595203.1">
    <property type="nucleotide sequence ID" value="NZ_CP060723.1"/>
</dbReference>
<sequence length="161" mass="17660">MNHLDLTPKCCCNAPAEKQAVVPPPVPAKTKTVLQSFFSTLLSVLIAFFPKCPMCWAAYMSMFGSLSIARLPYMGWLLPVLFIMLGVHMFLLFRRAPRVGYLPFSISLLGALSLIAARVLFPSEQSLLMIGMAFIIGGSLLNSLSAGRLRFAFGKQQVTQS</sequence>
<feature type="transmembrane region" description="Helical" evidence="1">
    <location>
        <begin position="127"/>
        <end position="147"/>
    </location>
</feature>
<dbReference type="AlphaFoldDB" id="A0A7G9QN49"/>
<evidence type="ECO:0000256" key="1">
    <source>
        <dbReference type="SAM" id="Phobius"/>
    </source>
</evidence>
<accession>A0A7G9QN49</accession>
<evidence type="ECO:0008006" key="4">
    <source>
        <dbReference type="Google" id="ProtNLM"/>
    </source>
</evidence>
<organism evidence="2 3">
    <name type="scientific">Pedobacter roseus</name>
    <dbReference type="NCBI Taxonomy" id="336820"/>
    <lineage>
        <taxon>Bacteria</taxon>
        <taxon>Pseudomonadati</taxon>
        <taxon>Bacteroidota</taxon>
        <taxon>Sphingobacteriia</taxon>
        <taxon>Sphingobacteriales</taxon>
        <taxon>Sphingobacteriaceae</taxon>
        <taxon>Pedobacter</taxon>
    </lineage>
</organism>
<keyword evidence="1" id="KW-0812">Transmembrane</keyword>
<keyword evidence="3" id="KW-1185">Reference proteome</keyword>
<feature type="transmembrane region" description="Helical" evidence="1">
    <location>
        <begin position="71"/>
        <end position="93"/>
    </location>
</feature>
<keyword evidence="1" id="KW-0472">Membrane</keyword>
<keyword evidence="1" id="KW-1133">Transmembrane helix</keyword>
<evidence type="ECO:0000313" key="2">
    <source>
        <dbReference type="EMBL" id="QNN44774.1"/>
    </source>
</evidence>
<gene>
    <name evidence="2" type="ORF">H9L23_12145</name>
</gene>